<evidence type="ECO:0000313" key="1">
    <source>
        <dbReference type="EMBL" id="OHU89394.1"/>
    </source>
</evidence>
<protein>
    <submittedName>
        <fullName evidence="1">Uncharacterized protein</fullName>
    </submittedName>
</protein>
<dbReference type="AlphaFoldDB" id="A0A1S1MSJ5"/>
<sequence>MNNENTFENLNSIQAVLDMLALQSEHTFTTDKSRLVLKDSPSHRLVLYKGPSCFGATLCNSAPHSLCVLQGALRIKQVTLEEKLINNGTASIFRACGSATVSDLNPGDSIQVDYLQAFDYQASKDAYWLALYDKDVIHTKSVKLCAVTLEPIITSLLYQNHARLFNFIEVLARSTCEKSFQALLMLSASHIDELAWRAIEGIYLRDRYKASQLVREYQISHCSEVVRNRASAMLPSLELMEA</sequence>
<accession>A0A1S1MSJ5</accession>
<comment type="caution">
    <text evidence="1">The sequence shown here is derived from an EMBL/GenBank/DDBJ whole genome shotgun (WGS) entry which is preliminary data.</text>
</comment>
<name>A0A1S1MSJ5_9GAMM</name>
<proteinExistence type="predicted"/>
<dbReference type="EMBL" id="MKJU01000029">
    <property type="protein sequence ID" value="OHU89394.1"/>
    <property type="molecule type" value="Genomic_DNA"/>
</dbReference>
<keyword evidence="2" id="KW-1185">Reference proteome</keyword>
<gene>
    <name evidence="1" type="ORF">BET10_17385</name>
</gene>
<organism evidence="1 2">
    <name type="scientific">Pseudoalteromonas amylolytica</name>
    <dbReference type="NCBI Taxonomy" id="1859457"/>
    <lineage>
        <taxon>Bacteria</taxon>
        <taxon>Pseudomonadati</taxon>
        <taxon>Pseudomonadota</taxon>
        <taxon>Gammaproteobacteria</taxon>
        <taxon>Alteromonadales</taxon>
        <taxon>Pseudoalteromonadaceae</taxon>
        <taxon>Pseudoalteromonas</taxon>
    </lineage>
</organism>
<dbReference type="OrthoDB" id="6284473at2"/>
<dbReference type="Proteomes" id="UP000179786">
    <property type="component" value="Unassembled WGS sequence"/>
</dbReference>
<reference evidence="1 2" key="1">
    <citation type="submission" date="2016-09" db="EMBL/GenBank/DDBJ databases">
        <title>Pseudoalteromonas amylolytica sp. nov., isolated from the surface seawater.</title>
        <authorList>
            <person name="Wu Y.-H."/>
            <person name="Cheng H."/>
            <person name="Jin X.-B."/>
            <person name="Wang C.-S."/>
            <person name="Xu X.-W."/>
        </authorList>
    </citation>
    <scope>NUCLEOTIDE SEQUENCE [LARGE SCALE GENOMIC DNA]</scope>
    <source>
        <strain evidence="1 2">JW1</strain>
    </source>
</reference>
<dbReference type="RefSeq" id="WP_070986520.1">
    <property type="nucleotide sequence ID" value="NZ_MKJU01000029.1"/>
</dbReference>
<evidence type="ECO:0000313" key="2">
    <source>
        <dbReference type="Proteomes" id="UP000179786"/>
    </source>
</evidence>
<dbReference type="STRING" id="1859457.BET10_17385"/>